<sequence length="431" mass="48361">MGFEALYNSVIKRLRVLKPKGYFMKSLIKNVLISSSLLLVLTACSEPVQKKLITVNAQMESNELANAGEQLMVPQSLHLANKVFEMALAKDPANKKARFYHTFLKRVMIFEGIVPRIQPYVDKYGEPEVFAKRLKEIPNGPARQFLLKKKDDAELIKNVADIQKLLLEYRKAAEDFRSFVIENADINLELYLNPNFFQDIVEQNKWDACEIKEDSNGWEMTCDPSEIETVKVNMADLLVLKQMAAGDIIYATGATSYSFGTIDELIKKSANMTPEAIGESAKQTKDFGLLMKSQGLTAIRSLGSDLSVGMKWAIKYQESLCKRDEYGRMVARRGFLTKDICVDTVNANKSVQVLDSVLAGIINAPVELRDGSTTTTDFNIMVLLDKPIFDLRMVMPTLWIEEGQRPKEVPDASIGGLLPKADANTLLEKIK</sequence>
<protein>
    <submittedName>
        <fullName evidence="1">Uncharacterized protein</fullName>
    </submittedName>
</protein>
<dbReference type="Proteomes" id="UP000075320">
    <property type="component" value="Unassembled WGS sequence"/>
</dbReference>
<evidence type="ECO:0000313" key="2">
    <source>
        <dbReference type="Proteomes" id="UP000075320"/>
    </source>
</evidence>
<accession>A0A150WRI4</accession>
<reference evidence="1 2" key="1">
    <citation type="submission" date="2016-03" db="EMBL/GenBank/DDBJ databases">
        <authorList>
            <person name="Ploux O."/>
        </authorList>
    </citation>
    <scope>NUCLEOTIDE SEQUENCE [LARGE SCALE GENOMIC DNA]</scope>
    <source>
        <strain evidence="1 2">R0</strain>
    </source>
</reference>
<comment type="caution">
    <text evidence="1">The sequence shown here is derived from an EMBL/GenBank/DDBJ whole genome shotgun (WGS) entry which is preliminary data.</text>
</comment>
<gene>
    <name evidence="1" type="ORF">AZI86_08535</name>
</gene>
<dbReference type="EMBL" id="LUKE01000001">
    <property type="protein sequence ID" value="KYG67050.1"/>
    <property type="molecule type" value="Genomic_DNA"/>
</dbReference>
<proteinExistence type="predicted"/>
<organism evidence="1 2">
    <name type="scientific">Bdellovibrio bacteriovorus</name>
    <dbReference type="NCBI Taxonomy" id="959"/>
    <lineage>
        <taxon>Bacteria</taxon>
        <taxon>Pseudomonadati</taxon>
        <taxon>Bdellovibrionota</taxon>
        <taxon>Bdellovibrionia</taxon>
        <taxon>Bdellovibrionales</taxon>
        <taxon>Pseudobdellovibrionaceae</taxon>
        <taxon>Bdellovibrio</taxon>
    </lineage>
</organism>
<name>A0A150WRI4_BDEBC</name>
<evidence type="ECO:0000313" key="1">
    <source>
        <dbReference type="EMBL" id="KYG67050.1"/>
    </source>
</evidence>
<keyword evidence="2" id="KW-1185">Reference proteome</keyword>
<dbReference type="AlphaFoldDB" id="A0A150WRI4"/>